<dbReference type="CDD" id="cd19096">
    <property type="entry name" value="AKR_Fe-S_oxidoreductase"/>
    <property type="match status" value="1"/>
</dbReference>
<dbReference type="InterPro" id="IPR023210">
    <property type="entry name" value="NADP_OxRdtase_dom"/>
</dbReference>
<dbReference type="Pfam" id="PF13187">
    <property type="entry name" value="Fer4_9"/>
    <property type="match status" value="1"/>
</dbReference>
<proteinExistence type="predicted"/>
<keyword evidence="3" id="KW-0411">Iron-sulfur</keyword>
<dbReference type="InterPro" id="IPR017896">
    <property type="entry name" value="4Fe4S_Fe-S-bd"/>
</dbReference>
<evidence type="ECO:0000256" key="3">
    <source>
        <dbReference type="ARBA" id="ARBA00023014"/>
    </source>
</evidence>
<evidence type="ECO:0000313" key="5">
    <source>
        <dbReference type="EMBL" id="HIS91695.1"/>
    </source>
</evidence>
<evidence type="ECO:0000256" key="2">
    <source>
        <dbReference type="ARBA" id="ARBA00023004"/>
    </source>
</evidence>
<dbReference type="PANTHER" id="PTHR43312">
    <property type="entry name" value="D-THREO-ALDOSE 1-DEHYDROGENASE"/>
    <property type="match status" value="1"/>
</dbReference>
<dbReference type="SUPFAM" id="SSF46548">
    <property type="entry name" value="alpha-helical ferredoxin"/>
    <property type="match status" value="1"/>
</dbReference>
<dbReference type="InterPro" id="IPR017900">
    <property type="entry name" value="4Fe4S_Fe_S_CS"/>
</dbReference>
<gene>
    <name evidence="5" type="ORF">IAA84_01620</name>
</gene>
<dbReference type="PANTHER" id="PTHR43312:SF2">
    <property type="entry name" value="OXIDOREDUCTASE"/>
    <property type="match status" value="1"/>
</dbReference>
<dbReference type="SUPFAM" id="SSF51430">
    <property type="entry name" value="NAD(P)-linked oxidoreductase"/>
    <property type="match status" value="1"/>
</dbReference>
<dbReference type="GO" id="GO:0046872">
    <property type="term" value="F:metal ion binding"/>
    <property type="evidence" value="ECO:0007669"/>
    <property type="project" value="UniProtKB-KW"/>
</dbReference>
<accession>A0A9D1FZG8</accession>
<keyword evidence="2" id="KW-0408">Iron</keyword>
<evidence type="ECO:0000259" key="4">
    <source>
        <dbReference type="PROSITE" id="PS51379"/>
    </source>
</evidence>
<dbReference type="PROSITE" id="PS00198">
    <property type="entry name" value="4FE4S_FER_1"/>
    <property type="match status" value="1"/>
</dbReference>
<comment type="caution">
    <text evidence="5">The sequence shown here is derived from an EMBL/GenBank/DDBJ whole genome shotgun (WGS) entry which is preliminary data.</text>
</comment>
<reference evidence="5" key="2">
    <citation type="journal article" date="2021" name="PeerJ">
        <title>Extensive microbial diversity within the chicken gut microbiome revealed by metagenomics and culture.</title>
        <authorList>
            <person name="Gilroy R."/>
            <person name="Ravi A."/>
            <person name="Getino M."/>
            <person name="Pursley I."/>
            <person name="Horton D.L."/>
            <person name="Alikhan N.F."/>
            <person name="Baker D."/>
            <person name="Gharbi K."/>
            <person name="Hall N."/>
            <person name="Watson M."/>
            <person name="Adriaenssens E.M."/>
            <person name="Foster-Nyarko E."/>
            <person name="Jarju S."/>
            <person name="Secka A."/>
            <person name="Antonio M."/>
            <person name="Oren A."/>
            <person name="Chaudhuri R.R."/>
            <person name="La Ragione R."/>
            <person name="Hildebrand F."/>
            <person name="Pallen M.J."/>
        </authorList>
    </citation>
    <scope>NUCLEOTIDE SEQUENCE</scope>
    <source>
        <strain evidence="5">13766</strain>
    </source>
</reference>
<dbReference type="AlphaFoldDB" id="A0A9D1FZG8"/>
<dbReference type="Gene3D" id="3.20.20.100">
    <property type="entry name" value="NADP-dependent oxidoreductase domain"/>
    <property type="match status" value="1"/>
</dbReference>
<evidence type="ECO:0000313" key="6">
    <source>
        <dbReference type="Proteomes" id="UP000824140"/>
    </source>
</evidence>
<feature type="domain" description="4Fe-4S ferredoxin-type" evidence="4">
    <location>
        <begin position="336"/>
        <end position="364"/>
    </location>
</feature>
<keyword evidence="1" id="KW-0479">Metal-binding</keyword>
<organism evidence="5 6">
    <name type="scientific">Candidatus Alectryocaccomicrobium excrementavium</name>
    <dbReference type="NCBI Taxonomy" id="2840668"/>
    <lineage>
        <taxon>Bacteria</taxon>
        <taxon>Bacillati</taxon>
        <taxon>Bacillota</taxon>
        <taxon>Clostridia</taxon>
        <taxon>Candidatus Alectryocaccomicrobium</taxon>
    </lineage>
</organism>
<name>A0A9D1FZG8_9FIRM</name>
<evidence type="ECO:0000256" key="1">
    <source>
        <dbReference type="ARBA" id="ARBA00022723"/>
    </source>
</evidence>
<reference evidence="5" key="1">
    <citation type="submission" date="2020-10" db="EMBL/GenBank/DDBJ databases">
        <authorList>
            <person name="Gilroy R."/>
        </authorList>
    </citation>
    <scope>NUCLEOTIDE SEQUENCE</scope>
    <source>
        <strain evidence="5">13766</strain>
    </source>
</reference>
<sequence>MRYSDFQGERISWLGFGAMRLPLLGDGSGKVDEPQTEKMVDYALDNGVNYFDTAYPYHNGESEQILGRCLKKHPRGSFLLASKYPGHQISETYDPAAVFERQLQKCGVEYFDFYLLHNVCENSLPVYLDPRWGIIEYFVEQKRRGRIRHLGFSSHARLESLREFLDLHGDQMEFCQIQLNYVDWTLQQGREKCALLGERNIPVWVMEPVRGGRLARLSEAERAPLASLRPQDSAAEWAFRFLLDIPQLKVVLSGMSSMAQMEENVRIFSQDAPLNAQEKQAVFAVADAIKNFVPCTACRYCCKGCPMGLDIPTLIGVYNDLRMAPAVNIGMYLDTLPEEKLPSACIGCGKCAQVCPQGIDVPDVMHRFSEEAAKLPKWADICRERAQAQARLEKG</sequence>
<protein>
    <submittedName>
        <fullName evidence="5">Aldo/keto reductase</fullName>
    </submittedName>
</protein>
<dbReference type="Proteomes" id="UP000824140">
    <property type="component" value="Unassembled WGS sequence"/>
</dbReference>
<dbReference type="EMBL" id="DVJN01000031">
    <property type="protein sequence ID" value="HIS91695.1"/>
    <property type="molecule type" value="Genomic_DNA"/>
</dbReference>
<dbReference type="PROSITE" id="PS51379">
    <property type="entry name" value="4FE4S_FER_2"/>
    <property type="match status" value="1"/>
</dbReference>
<dbReference type="InterPro" id="IPR036812">
    <property type="entry name" value="NAD(P)_OxRdtase_dom_sf"/>
</dbReference>
<dbReference type="InterPro" id="IPR053135">
    <property type="entry name" value="AKR2_Oxidoreductase"/>
</dbReference>
<dbReference type="Pfam" id="PF00248">
    <property type="entry name" value="Aldo_ket_red"/>
    <property type="match status" value="1"/>
</dbReference>
<dbReference type="GO" id="GO:0051536">
    <property type="term" value="F:iron-sulfur cluster binding"/>
    <property type="evidence" value="ECO:0007669"/>
    <property type="project" value="UniProtKB-KW"/>
</dbReference>